<evidence type="ECO:0000313" key="2">
    <source>
        <dbReference type="Proteomes" id="UP001324993"/>
    </source>
</evidence>
<protein>
    <recommendedName>
        <fullName evidence="3">PEP-CTERM protein-sorting domain-containing protein</fullName>
    </recommendedName>
</protein>
<organism evidence="1 2">
    <name type="scientific">Coraliomargarita algicola</name>
    <dbReference type="NCBI Taxonomy" id="3092156"/>
    <lineage>
        <taxon>Bacteria</taxon>
        <taxon>Pseudomonadati</taxon>
        <taxon>Verrucomicrobiota</taxon>
        <taxon>Opitutia</taxon>
        <taxon>Puniceicoccales</taxon>
        <taxon>Coraliomargaritaceae</taxon>
        <taxon>Coraliomargarita</taxon>
    </lineage>
</organism>
<proteinExistence type="predicted"/>
<accession>A0ABZ0RQN9</accession>
<dbReference type="EMBL" id="CP138858">
    <property type="protein sequence ID" value="WPJ97418.1"/>
    <property type="molecule type" value="Genomic_DNA"/>
</dbReference>
<gene>
    <name evidence="1" type="ORF">SH580_06805</name>
</gene>
<dbReference type="Proteomes" id="UP001324993">
    <property type="component" value="Chromosome"/>
</dbReference>
<evidence type="ECO:0000313" key="1">
    <source>
        <dbReference type="EMBL" id="WPJ97418.1"/>
    </source>
</evidence>
<evidence type="ECO:0008006" key="3">
    <source>
        <dbReference type="Google" id="ProtNLM"/>
    </source>
</evidence>
<name>A0ABZ0RQN9_9BACT</name>
<keyword evidence="2" id="KW-1185">Reference proteome</keyword>
<dbReference type="RefSeq" id="WP_319834262.1">
    <property type="nucleotide sequence ID" value="NZ_CP138858.1"/>
</dbReference>
<reference evidence="1 2" key="1">
    <citation type="submission" date="2023-11" db="EMBL/GenBank/DDBJ databases">
        <title>Coraliomargarita sp. nov., isolated from marine algae.</title>
        <authorList>
            <person name="Lee J.K."/>
            <person name="Baek J.H."/>
            <person name="Kim J.M."/>
            <person name="Choi D.G."/>
            <person name="Jeon C.O."/>
        </authorList>
    </citation>
    <scope>NUCLEOTIDE SEQUENCE [LARGE SCALE GENOMIC DNA]</scope>
    <source>
        <strain evidence="1 2">J2-16</strain>
    </source>
</reference>
<sequence length="266" mass="27771">MSDSFSMPPYVEGDLVGQQGWTSGSVTSDLVDVRSTGLEHAGMLGETGGSLSVDNSNFVSSAVVVAPTFSADSALGSTTQYWFAALVAMTDNAGGDYNYISMKFDGGNSTYFSFGLLDNQFVFNGSTAGYVGTQYGVAGETGTGETALIVGRMTVTDEFASSSILAGKETFDFWFNPTDATSIASLTSSAQGTILGDQSLSHIYGDWGAVDVKTDVHGSAGLNYYQDEIRVGTSMSDLNLAVIPEPNSALWFGLGVLALGLGRRCA</sequence>